<comment type="subunit">
    <text evidence="3">Monomer.</text>
</comment>
<dbReference type="SMART" id="SM00737">
    <property type="entry name" value="ML"/>
    <property type="match status" value="1"/>
</dbReference>
<dbReference type="Gene3D" id="2.60.40.770">
    <property type="match status" value="1"/>
</dbReference>
<keyword evidence="12" id="KW-1185">Reference proteome</keyword>
<dbReference type="Pfam" id="PF02221">
    <property type="entry name" value="E1_DerP2_DerF2"/>
    <property type="match status" value="1"/>
</dbReference>
<reference evidence="10" key="1">
    <citation type="submission" date="2022-08" db="EMBL/GenBank/DDBJ databases">
        <title>Novel sulfate-reducing endosymbionts in the free-living metamonad Anaeramoeba.</title>
        <authorList>
            <person name="Jerlstrom-Hultqvist J."/>
            <person name="Cepicka I."/>
            <person name="Gallot-Lavallee L."/>
            <person name="Salas-Leiva D."/>
            <person name="Curtis B.A."/>
            <person name="Zahonova K."/>
            <person name="Pipaliya S."/>
            <person name="Dacks J."/>
            <person name="Roger A.J."/>
        </authorList>
    </citation>
    <scope>NUCLEOTIDE SEQUENCE</scope>
    <source>
        <strain evidence="10">Schooner1</strain>
    </source>
</reference>
<evidence type="ECO:0000313" key="10">
    <source>
        <dbReference type="EMBL" id="KAJ6226051.1"/>
    </source>
</evidence>
<comment type="function">
    <text evidence="1">Catalyzes the intermembrane transfer of phosphatidylglycerol and phosphatidylinositol.</text>
</comment>
<evidence type="ECO:0000256" key="7">
    <source>
        <dbReference type="SAM" id="SignalP"/>
    </source>
</evidence>
<evidence type="ECO:0000256" key="4">
    <source>
        <dbReference type="ARBA" id="ARBA00022448"/>
    </source>
</evidence>
<dbReference type="PANTHER" id="PTHR11306">
    <property type="entry name" value="NIEMANN PICK TYPE C2 PROTEIN NPC2-RELATED"/>
    <property type="match status" value="1"/>
</dbReference>
<gene>
    <name evidence="9" type="ORF">M0812_18625</name>
    <name evidence="10" type="ORF">M0813_01019</name>
</gene>
<keyword evidence="5 7" id="KW-0732">Signal</keyword>
<dbReference type="AlphaFoldDB" id="A0AAV7Z5V3"/>
<keyword evidence="4" id="KW-0813">Transport</keyword>
<dbReference type="PANTHER" id="PTHR11306:SF0">
    <property type="entry name" value="PHOSPHATIDYLGLYCEROL_PHOSPHATIDYLINOSITOL TRANSFER PROTEIN"/>
    <property type="match status" value="1"/>
</dbReference>
<dbReference type="GO" id="GO:0015918">
    <property type="term" value="P:sterol transport"/>
    <property type="evidence" value="ECO:0007669"/>
    <property type="project" value="InterPro"/>
</dbReference>
<dbReference type="GO" id="GO:0032934">
    <property type="term" value="F:sterol binding"/>
    <property type="evidence" value="ECO:0007669"/>
    <property type="project" value="InterPro"/>
</dbReference>
<name>A0AAV7Z5V3_9EUKA</name>
<feature type="signal peptide" evidence="7">
    <location>
        <begin position="1"/>
        <end position="17"/>
    </location>
</feature>
<dbReference type="Proteomes" id="UP001146793">
    <property type="component" value="Unassembled WGS sequence"/>
</dbReference>
<evidence type="ECO:0000256" key="3">
    <source>
        <dbReference type="ARBA" id="ARBA00011245"/>
    </source>
</evidence>
<dbReference type="InterPro" id="IPR003172">
    <property type="entry name" value="ML_dom"/>
</dbReference>
<evidence type="ECO:0000313" key="9">
    <source>
        <dbReference type="EMBL" id="KAJ3436566.1"/>
    </source>
</evidence>
<dbReference type="EMBL" id="JAOAOG010000346">
    <property type="protein sequence ID" value="KAJ6226051.1"/>
    <property type="molecule type" value="Genomic_DNA"/>
</dbReference>
<feature type="chain" id="PRO_5043742655" evidence="7">
    <location>
        <begin position="18"/>
        <end position="142"/>
    </location>
</feature>
<comment type="caution">
    <text evidence="9">The sequence shown here is derived from an EMBL/GenBank/DDBJ whole genome shotgun (WGS) entry which is preliminary data.</text>
</comment>
<comment type="similarity">
    <text evidence="2">Belongs to the NPC2 family.</text>
</comment>
<dbReference type="SUPFAM" id="SSF81296">
    <property type="entry name" value="E set domains"/>
    <property type="match status" value="1"/>
</dbReference>
<evidence type="ECO:0000256" key="2">
    <source>
        <dbReference type="ARBA" id="ARBA00006370"/>
    </source>
</evidence>
<evidence type="ECO:0000259" key="8">
    <source>
        <dbReference type="SMART" id="SM00737"/>
    </source>
</evidence>
<keyword evidence="6" id="KW-0445">Lipid transport</keyword>
<reference evidence="9" key="2">
    <citation type="submission" date="2022-08" db="EMBL/GenBank/DDBJ databases">
        <title>Novel sulphate-reducing endosymbionts in the free-living metamonad Anaeramoeba.</title>
        <authorList>
            <person name="Jerlstrom-Hultqvist J."/>
            <person name="Cepicka I."/>
            <person name="Gallot-Lavallee L."/>
            <person name="Salas-Leiva D."/>
            <person name="Curtis B.A."/>
            <person name="Zahonova K."/>
            <person name="Pipaliya S."/>
            <person name="Dacks J."/>
            <person name="Roger A.J."/>
        </authorList>
    </citation>
    <scope>NUCLEOTIDE SEQUENCE</scope>
    <source>
        <strain evidence="9">Busselton2</strain>
    </source>
</reference>
<dbReference type="InterPro" id="IPR014756">
    <property type="entry name" value="Ig_E-set"/>
</dbReference>
<accession>A0AAV7Z5V3</accession>
<evidence type="ECO:0000313" key="11">
    <source>
        <dbReference type="Proteomes" id="UP001146793"/>
    </source>
</evidence>
<proteinExistence type="inferred from homology"/>
<evidence type="ECO:0000256" key="6">
    <source>
        <dbReference type="ARBA" id="ARBA00023055"/>
    </source>
</evidence>
<evidence type="ECO:0000256" key="5">
    <source>
        <dbReference type="ARBA" id="ARBA00022729"/>
    </source>
</evidence>
<evidence type="ECO:0000313" key="12">
    <source>
        <dbReference type="Proteomes" id="UP001150062"/>
    </source>
</evidence>
<evidence type="ECO:0000256" key="1">
    <source>
        <dbReference type="ARBA" id="ARBA00002053"/>
    </source>
</evidence>
<organism evidence="9 11">
    <name type="scientific">Anaeramoeba flamelloides</name>
    <dbReference type="NCBI Taxonomy" id="1746091"/>
    <lineage>
        <taxon>Eukaryota</taxon>
        <taxon>Metamonada</taxon>
        <taxon>Anaeramoebidae</taxon>
        <taxon>Anaeramoeba</taxon>
    </lineage>
</organism>
<sequence>MFKNLLLFLVIFSFVFSDEWHLCDSSDDYELTVTSVNITPDPPHVGDSVTASIDGSLSKVINGGTVKILIKYNGITILNTSAPLCSDPDDFECPHPSGKFRIKKTIQIPEFTPAGKYSGIISINDNNSKKVTCVDFDIPVVN</sequence>
<dbReference type="EMBL" id="JANTQA010000036">
    <property type="protein sequence ID" value="KAJ3436566.1"/>
    <property type="molecule type" value="Genomic_DNA"/>
</dbReference>
<dbReference type="InterPro" id="IPR039670">
    <property type="entry name" value="NPC2-like"/>
</dbReference>
<feature type="domain" description="MD-2-related lipid-recognition" evidence="8">
    <location>
        <begin position="20"/>
        <end position="138"/>
    </location>
</feature>
<protein>
    <submittedName>
        <fullName evidence="9">Phosphatidylglycerol/phosphatidylinositol transfer protein</fullName>
    </submittedName>
</protein>
<dbReference type="Proteomes" id="UP001150062">
    <property type="component" value="Unassembled WGS sequence"/>
</dbReference>